<dbReference type="InterPro" id="IPR023485">
    <property type="entry name" value="Ptyr_pPase"/>
</dbReference>
<dbReference type="EC" id="3.1.3.48" evidence="2"/>
<dbReference type="SUPFAM" id="SSF52788">
    <property type="entry name" value="Phosphotyrosine protein phosphatases I"/>
    <property type="match status" value="1"/>
</dbReference>
<evidence type="ECO:0000256" key="3">
    <source>
        <dbReference type="ARBA" id="ARBA00022801"/>
    </source>
</evidence>
<feature type="active site" evidence="6">
    <location>
        <position position="15"/>
    </location>
</feature>
<dbReference type="HOGENOM" id="CLU_071415_1_1_4"/>
<dbReference type="InterPro" id="IPR017867">
    <property type="entry name" value="Tyr_phospatase_low_mol_wt"/>
</dbReference>
<dbReference type="PANTHER" id="PTHR11717">
    <property type="entry name" value="LOW MOLECULAR WEIGHT PROTEIN TYROSINE PHOSPHATASE"/>
    <property type="match status" value="1"/>
</dbReference>
<dbReference type="GeneID" id="93061366"/>
<dbReference type="InterPro" id="IPR050438">
    <property type="entry name" value="LMW_PTPase"/>
</dbReference>
<comment type="similarity">
    <text evidence="1">Belongs to the low molecular weight phosphotyrosine protein phosphatase family.</text>
</comment>
<evidence type="ECO:0000256" key="2">
    <source>
        <dbReference type="ARBA" id="ARBA00013064"/>
    </source>
</evidence>
<dbReference type="PRINTS" id="PR00719">
    <property type="entry name" value="LMWPTPASE"/>
</dbReference>
<dbReference type="CDD" id="cd16343">
    <property type="entry name" value="LMWPTP"/>
    <property type="match status" value="1"/>
</dbReference>
<evidence type="ECO:0000259" key="7">
    <source>
        <dbReference type="SMART" id="SM00226"/>
    </source>
</evidence>
<keyword evidence="4" id="KW-0904">Protein phosphatase</keyword>
<dbReference type="SMART" id="SM00226">
    <property type="entry name" value="LMWPc"/>
    <property type="match status" value="1"/>
</dbReference>
<dbReference type="Proteomes" id="UP000001812">
    <property type="component" value="Chromosome I"/>
</dbReference>
<evidence type="ECO:0000256" key="6">
    <source>
        <dbReference type="PIRSR" id="PIRSR617867-1"/>
    </source>
</evidence>
<feature type="active site" description="Proton donor" evidence="6">
    <location>
        <position position="114"/>
    </location>
</feature>
<proteinExistence type="inferred from homology"/>
<dbReference type="InterPro" id="IPR036196">
    <property type="entry name" value="Ptyr_pPase_sf"/>
</dbReference>
<feature type="domain" description="Phosphotyrosine protein phosphatase I" evidence="7">
    <location>
        <begin position="3"/>
        <end position="140"/>
    </location>
</feature>
<evidence type="ECO:0000256" key="5">
    <source>
        <dbReference type="ARBA" id="ARBA00051722"/>
    </source>
</evidence>
<comment type="catalytic activity">
    <reaction evidence="5">
        <text>O-phospho-L-tyrosyl-[protein] + H2O = L-tyrosyl-[protein] + phosphate</text>
        <dbReference type="Rhea" id="RHEA:10684"/>
        <dbReference type="Rhea" id="RHEA-COMP:10136"/>
        <dbReference type="Rhea" id="RHEA-COMP:20101"/>
        <dbReference type="ChEBI" id="CHEBI:15377"/>
        <dbReference type="ChEBI" id="CHEBI:43474"/>
        <dbReference type="ChEBI" id="CHEBI:46858"/>
        <dbReference type="ChEBI" id="CHEBI:61978"/>
        <dbReference type="EC" id="3.1.3.48"/>
    </reaction>
</comment>
<name>A0A0E1WAS8_BURPE</name>
<dbReference type="RefSeq" id="WP_004527651.1">
    <property type="nucleotide sequence ID" value="NZ_CM000832.1"/>
</dbReference>
<dbReference type="Gene3D" id="3.40.50.2300">
    <property type="match status" value="1"/>
</dbReference>
<reference evidence="8" key="1">
    <citation type="submission" date="2009-05" db="EMBL/GenBank/DDBJ databases">
        <authorList>
            <person name="Harkins D.M."/>
            <person name="DeShazer D."/>
            <person name="Woods D.E."/>
            <person name="Brinkac L.M."/>
            <person name="Brown K.A."/>
            <person name="Hung G.C."/>
            <person name="Tuanyok A."/>
            <person name="Zhang B."/>
            <person name="Nierman W.C."/>
        </authorList>
    </citation>
    <scope>NUCLEOTIDE SEQUENCE [LARGE SCALE GENOMIC DNA]</scope>
    <source>
        <strain evidence="8">1710a</strain>
    </source>
</reference>
<evidence type="ECO:0000256" key="4">
    <source>
        <dbReference type="ARBA" id="ARBA00022912"/>
    </source>
</evidence>
<dbReference type="AlphaFoldDB" id="A0A0E1WAS8"/>
<accession>A0A0E1WAS8</accession>
<organism evidence="8">
    <name type="scientific">Burkholderia pseudomallei 1710a</name>
    <dbReference type="NCBI Taxonomy" id="320371"/>
    <lineage>
        <taxon>Bacteria</taxon>
        <taxon>Pseudomonadati</taxon>
        <taxon>Pseudomonadota</taxon>
        <taxon>Betaproteobacteria</taxon>
        <taxon>Burkholderiales</taxon>
        <taxon>Burkholderiaceae</taxon>
        <taxon>Burkholderia</taxon>
        <taxon>pseudomallei group</taxon>
    </lineage>
</organism>
<dbReference type="GO" id="GO:0004725">
    <property type="term" value="F:protein tyrosine phosphatase activity"/>
    <property type="evidence" value="ECO:0007669"/>
    <property type="project" value="UniProtKB-EC"/>
</dbReference>
<dbReference type="PANTHER" id="PTHR11717:SF31">
    <property type="entry name" value="LOW MOLECULAR WEIGHT PROTEIN-TYROSINE-PHOSPHATASE ETP-RELATED"/>
    <property type="match status" value="1"/>
</dbReference>
<gene>
    <name evidence="8" type="ORF">BURPS1710A_3751</name>
</gene>
<dbReference type="Pfam" id="PF01451">
    <property type="entry name" value="LMWPc"/>
    <property type="match status" value="1"/>
</dbReference>
<feature type="active site" description="Nucleophile" evidence="6">
    <location>
        <position position="9"/>
    </location>
</feature>
<protein>
    <recommendedName>
        <fullName evidence="2">protein-tyrosine-phosphatase</fullName>
        <ecNumber evidence="2">3.1.3.48</ecNumber>
    </recommendedName>
</protein>
<evidence type="ECO:0000256" key="1">
    <source>
        <dbReference type="ARBA" id="ARBA00011063"/>
    </source>
</evidence>
<dbReference type="EMBL" id="CM000832">
    <property type="protein sequence ID" value="EET09421.1"/>
    <property type="molecule type" value="Genomic_DNA"/>
</dbReference>
<evidence type="ECO:0000313" key="8">
    <source>
        <dbReference type="EMBL" id="EET09421.1"/>
    </source>
</evidence>
<keyword evidence="3" id="KW-0378">Hydrolase</keyword>
<sequence length="144" mass="15926">MIESILIVCEGNLCRSPMAAALFAAALPGRAVTSAGLNALVGLPAAPLAQDVMRERGVDLSAHRAQQLGRAHCASADLILVMDRGQRRLVEERYPLARGKVFRIGEHENFDVHDPYRQPRFVFERSARLLELGVNGWLSRLRLV</sequence>